<dbReference type="AlphaFoldDB" id="A0A6I2KU98"/>
<evidence type="ECO:0000313" key="1">
    <source>
        <dbReference type="EMBL" id="MRW89545.1"/>
    </source>
</evidence>
<reference evidence="1 2" key="1">
    <citation type="submission" date="2019-11" db="EMBL/GenBank/DDBJ databases">
        <title>Novel species isolated from a subtropical stream in China.</title>
        <authorList>
            <person name="Lu H."/>
        </authorList>
    </citation>
    <scope>NUCLEOTIDE SEQUENCE [LARGE SCALE GENOMIC DNA]</scope>
    <source>
        <strain evidence="1 2">FT80W</strain>
    </source>
</reference>
<sequence length="211" mass="23136">MYSEQFAKAQEFTRSLGFDFPKMSAVSGELVTPSNGEKVMAQVKAAGITSLEDSALQCLKWSHALLPHVEAGLGCEVTLTVGQVHTGERAIFDPSQADFARWGKAGIGVNDFVDRQGFNFHAWYTLPNLEVLDLTLWSSLAVAWNKPELSGQVVGGWPDAIAPHPTYIPMVLGAEYVEHVHSISEVPLLSFEVSQRALSQLPTMLLKLKRN</sequence>
<name>A0A6I2KU98_9BURK</name>
<organism evidence="1 2">
    <name type="scientific">Duganella guangzhouensis</name>
    <dbReference type="NCBI Taxonomy" id="2666084"/>
    <lineage>
        <taxon>Bacteria</taxon>
        <taxon>Pseudomonadati</taxon>
        <taxon>Pseudomonadota</taxon>
        <taxon>Betaproteobacteria</taxon>
        <taxon>Burkholderiales</taxon>
        <taxon>Oxalobacteraceae</taxon>
        <taxon>Telluria group</taxon>
        <taxon>Duganella</taxon>
    </lineage>
</organism>
<protein>
    <submittedName>
        <fullName evidence="1">Uncharacterized protein</fullName>
    </submittedName>
</protein>
<evidence type="ECO:0000313" key="2">
    <source>
        <dbReference type="Proteomes" id="UP000433309"/>
    </source>
</evidence>
<dbReference type="EMBL" id="WKJK01000003">
    <property type="protein sequence ID" value="MRW89545.1"/>
    <property type="molecule type" value="Genomic_DNA"/>
</dbReference>
<keyword evidence="2" id="KW-1185">Reference proteome</keyword>
<proteinExistence type="predicted"/>
<dbReference type="Proteomes" id="UP000433309">
    <property type="component" value="Unassembled WGS sequence"/>
</dbReference>
<gene>
    <name evidence="1" type="ORF">GJ699_06065</name>
</gene>
<dbReference type="RefSeq" id="WP_154374170.1">
    <property type="nucleotide sequence ID" value="NZ_WKJK01000003.1"/>
</dbReference>
<comment type="caution">
    <text evidence="1">The sequence shown here is derived from an EMBL/GenBank/DDBJ whole genome shotgun (WGS) entry which is preliminary data.</text>
</comment>
<accession>A0A6I2KU98</accession>